<feature type="compositionally biased region" description="Basic and acidic residues" evidence="1">
    <location>
        <begin position="137"/>
        <end position="150"/>
    </location>
</feature>
<organism evidence="2 3">
    <name type="scientific">Brassica cretica</name>
    <name type="common">Mustard</name>
    <dbReference type="NCBI Taxonomy" id="69181"/>
    <lineage>
        <taxon>Eukaryota</taxon>
        <taxon>Viridiplantae</taxon>
        <taxon>Streptophyta</taxon>
        <taxon>Embryophyta</taxon>
        <taxon>Tracheophyta</taxon>
        <taxon>Spermatophyta</taxon>
        <taxon>Magnoliopsida</taxon>
        <taxon>eudicotyledons</taxon>
        <taxon>Gunneridae</taxon>
        <taxon>Pentapetalae</taxon>
        <taxon>rosids</taxon>
        <taxon>malvids</taxon>
        <taxon>Brassicales</taxon>
        <taxon>Brassicaceae</taxon>
        <taxon>Brassiceae</taxon>
        <taxon>Brassica</taxon>
    </lineage>
</organism>
<protein>
    <submittedName>
        <fullName evidence="2">Uncharacterized protein</fullName>
    </submittedName>
</protein>
<feature type="compositionally biased region" description="Basic and acidic residues" evidence="1">
    <location>
        <begin position="106"/>
        <end position="123"/>
    </location>
</feature>
<dbReference type="Proteomes" id="UP000266723">
    <property type="component" value="Unassembled WGS sequence"/>
</dbReference>
<dbReference type="EMBL" id="QGKV02002055">
    <property type="protein sequence ID" value="KAF3498976.1"/>
    <property type="molecule type" value="Genomic_DNA"/>
</dbReference>
<gene>
    <name evidence="2" type="ORF">DY000_02052569</name>
</gene>
<evidence type="ECO:0000256" key="1">
    <source>
        <dbReference type="SAM" id="MobiDB-lite"/>
    </source>
</evidence>
<name>A0ABQ7AN65_BRACR</name>
<proteinExistence type="predicted"/>
<keyword evidence="3" id="KW-1185">Reference proteome</keyword>
<evidence type="ECO:0000313" key="3">
    <source>
        <dbReference type="Proteomes" id="UP000266723"/>
    </source>
</evidence>
<feature type="compositionally biased region" description="Acidic residues" evidence="1">
    <location>
        <begin position="80"/>
        <end position="105"/>
    </location>
</feature>
<comment type="caution">
    <text evidence="2">The sequence shown here is derived from an EMBL/GenBank/DDBJ whole genome shotgun (WGS) entry which is preliminary data.</text>
</comment>
<sequence>MRGKLHVLVVENPHLNLELELEKSFLESEETGWLGNLLADCCRVAFAGPVVSSAFSSLCYDGLIATHMLAHAYRYVGLSDGEDTDTEEDGTEEDGTEEDGTEEDGTEKYGTEQDGTDQDHEMDGVVTLSTAEQPEDFEMHENLEHGYEGT</sequence>
<reference evidence="2 3" key="1">
    <citation type="journal article" date="2020" name="BMC Genomics">
        <title>Intraspecific diversification of the crop wild relative Brassica cretica Lam. using demographic model selection.</title>
        <authorList>
            <person name="Kioukis A."/>
            <person name="Michalopoulou V.A."/>
            <person name="Briers L."/>
            <person name="Pirintsos S."/>
            <person name="Studholme D.J."/>
            <person name="Pavlidis P."/>
            <person name="Sarris P.F."/>
        </authorList>
    </citation>
    <scope>NUCLEOTIDE SEQUENCE [LARGE SCALE GENOMIC DNA]</scope>
    <source>
        <strain evidence="3">cv. PFS-1207/04</strain>
    </source>
</reference>
<accession>A0ABQ7AN65</accession>
<evidence type="ECO:0000313" key="2">
    <source>
        <dbReference type="EMBL" id="KAF3498976.1"/>
    </source>
</evidence>
<feature type="region of interest" description="Disordered" evidence="1">
    <location>
        <begin position="80"/>
        <end position="150"/>
    </location>
</feature>